<organism evidence="2 3">
    <name type="scientific">Parabacteroides distasonis</name>
    <dbReference type="NCBI Taxonomy" id="823"/>
    <lineage>
        <taxon>Bacteria</taxon>
        <taxon>Pseudomonadati</taxon>
        <taxon>Bacteroidota</taxon>
        <taxon>Bacteroidia</taxon>
        <taxon>Bacteroidales</taxon>
        <taxon>Tannerellaceae</taxon>
        <taxon>Parabacteroides</taxon>
    </lineage>
</organism>
<dbReference type="RefSeq" id="WP_051635754.1">
    <property type="nucleotide sequence ID" value="NZ_CAJSZN010000003.1"/>
</dbReference>
<evidence type="ECO:0000313" key="2">
    <source>
        <dbReference type="EMBL" id="OUP15347.1"/>
    </source>
</evidence>
<dbReference type="InterPro" id="IPR007074">
    <property type="entry name" value="LicD/FKTN/FKRP_NTP_transf"/>
</dbReference>
<dbReference type="PANTHER" id="PTHR43404">
    <property type="entry name" value="LIPOPOLYSACCHARIDE CHOLINEPHOSPHOTRANSFERASE LICD"/>
    <property type="match status" value="1"/>
</dbReference>
<proteinExistence type="predicted"/>
<sequence>MDEFQGYRNFILSNGVTVRQLQLKLLEIFLYFKKICEENNLTYWCGGGTMLGAVRHKGFIPWDDDLDVFLPRKDYERLYEIWDQVADTSHYVLVRTDEKVNYHHAAMNLVDVRTTYVNRHSVNEDIYHGIYIDVIPFEGCPNSKVEKALQIYHSIMFSVFNVQRLPDNQGSLLRLPTKILLSLVRSSQSRYKIWKKHQDKMTQYDFFTAKYVKETVSSFKGLFRLYDRDIFNTVDAVFEGYMVKIPAGYDYYMKCIYGDYMSLPKDISIDMSSRYEVIKFIDLNEPYTKYRGIYYLVDVNE</sequence>
<evidence type="ECO:0000259" key="1">
    <source>
        <dbReference type="Pfam" id="PF04991"/>
    </source>
</evidence>
<comment type="caution">
    <text evidence="2">The sequence shown here is derived from an EMBL/GenBank/DDBJ whole genome shotgun (WGS) entry which is preliminary data.</text>
</comment>
<reference evidence="3" key="1">
    <citation type="submission" date="2017-04" db="EMBL/GenBank/DDBJ databases">
        <title>Function of individual gut microbiota members based on whole genome sequencing of pure cultures obtained from chicken caecum.</title>
        <authorList>
            <person name="Medvecky M."/>
            <person name="Cejkova D."/>
            <person name="Polansky O."/>
            <person name="Karasova D."/>
            <person name="Kubasova T."/>
            <person name="Cizek A."/>
            <person name="Rychlik I."/>
        </authorList>
    </citation>
    <scope>NUCLEOTIDE SEQUENCE [LARGE SCALE GENOMIC DNA]</scope>
    <source>
        <strain evidence="3">An199</strain>
    </source>
</reference>
<dbReference type="PANTHER" id="PTHR43404:SF2">
    <property type="entry name" value="LIPOPOLYSACCHARIDE CHOLINEPHOSPHOTRANSFERASE LICD"/>
    <property type="match status" value="1"/>
</dbReference>
<feature type="domain" description="LicD/FKTN/FKRP nucleotidyltransferase" evidence="1">
    <location>
        <begin position="36"/>
        <end position="258"/>
    </location>
</feature>
<dbReference type="EMBL" id="NFJX01000021">
    <property type="protein sequence ID" value="OUP15347.1"/>
    <property type="molecule type" value="Genomic_DNA"/>
</dbReference>
<evidence type="ECO:0000313" key="3">
    <source>
        <dbReference type="Proteomes" id="UP000195950"/>
    </source>
</evidence>
<accession>A0A1Y4I4Y3</accession>
<gene>
    <name evidence="2" type="ORF">B5F32_17620</name>
</gene>
<dbReference type="InterPro" id="IPR052942">
    <property type="entry name" value="LPS_cholinephosphotransferase"/>
</dbReference>
<dbReference type="GO" id="GO:0009100">
    <property type="term" value="P:glycoprotein metabolic process"/>
    <property type="evidence" value="ECO:0007669"/>
    <property type="project" value="UniProtKB-ARBA"/>
</dbReference>
<dbReference type="Proteomes" id="UP000195950">
    <property type="component" value="Unassembled WGS sequence"/>
</dbReference>
<protein>
    <submittedName>
        <fullName evidence="2">LicD family protein</fullName>
    </submittedName>
</protein>
<dbReference type="Pfam" id="PF04991">
    <property type="entry name" value="LicD"/>
    <property type="match status" value="1"/>
</dbReference>
<name>A0A1Y4I4Y3_PARDI</name>
<dbReference type="AlphaFoldDB" id="A0A1Y4I4Y3"/>